<evidence type="ECO:0008006" key="3">
    <source>
        <dbReference type="Google" id="ProtNLM"/>
    </source>
</evidence>
<name>A0ABQ5QSP2_9ACTN</name>
<accession>A0ABQ5QSP2</accession>
<dbReference type="Gene3D" id="3.40.50.150">
    <property type="entry name" value="Vaccinia Virus protein VP39"/>
    <property type="match status" value="1"/>
</dbReference>
<dbReference type="PANTHER" id="PTHR43591:SF24">
    <property type="entry name" value="2-METHOXY-6-POLYPRENYL-1,4-BENZOQUINOL METHYLASE, MITOCHONDRIAL"/>
    <property type="match status" value="1"/>
</dbReference>
<organism evidence="1 2">
    <name type="scientific">Phytohabitans aurantiacus</name>
    <dbReference type="NCBI Taxonomy" id="3016789"/>
    <lineage>
        <taxon>Bacteria</taxon>
        <taxon>Bacillati</taxon>
        <taxon>Actinomycetota</taxon>
        <taxon>Actinomycetes</taxon>
        <taxon>Micromonosporales</taxon>
        <taxon>Micromonosporaceae</taxon>
    </lineage>
</organism>
<dbReference type="CDD" id="cd02440">
    <property type="entry name" value="AdoMet_MTases"/>
    <property type="match status" value="1"/>
</dbReference>
<dbReference type="Proteomes" id="UP001144280">
    <property type="component" value="Unassembled WGS sequence"/>
</dbReference>
<dbReference type="RefSeq" id="WP_281895037.1">
    <property type="nucleotide sequence ID" value="NZ_BSDI01000009.1"/>
</dbReference>
<evidence type="ECO:0000313" key="2">
    <source>
        <dbReference type="Proteomes" id="UP001144280"/>
    </source>
</evidence>
<comment type="caution">
    <text evidence="1">The sequence shown here is derived from an EMBL/GenBank/DDBJ whole genome shotgun (WGS) entry which is preliminary data.</text>
</comment>
<dbReference type="Pfam" id="PF13489">
    <property type="entry name" value="Methyltransf_23"/>
    <property type="match status" value="1"/>
</dbReference>
<protein>
    <recommendedName>
        <fullName evidence="3">Methyltransferase</fullName>
    </recommendedName>
</protein>
<evidence type="ECO:0000313" key="1">
    <source>
        <dbReference type="EMBL" id="GLH97310.1"/>
    </source>
</evidence>
<sequence length="257" mass="27998">MPGYAFSNRSPEADSQLRALESFLDPITARRLVLRPGARCWEAGAGGGSVAYFMARAVGPVGHVVATDIDPLHLVPDDNLSVLRHDARDTPPPGGPFDIIHARLLLLHLPERRRVLKQMASALAPGGWLVVEEFDCTAAPRVLTAPNDDSAKLFQEVMEALFGVLRDRGADLGWAQDVHGEMARVGLTDIDTTMHVESWLGGSPAMALYDNNSRQLEPRLLAAGISPDQLRLFRALTRDPGFAAMSYSFTSSRARHP</sequence>
<gene>
    <name evidence="1" type="ORF">Pa4123_25850</name>
</gene>
<keyword evidence="2" id="KW-1185">Reference proteome</keyword>
<dbReference type="PANTHER" id="PTHR43591">
    <property type="entry name" value="METHYLTRANSFERASE"/>
    <property type="match status" value="1"/>
</dbReference>
<proteinExistence type="predicted"/>
<dbReference type="SUPFAM" id="SSF53335">
    <property type="entry name" value="S-adenosyl-L-methionine-dependent methyltransferases"/>
    <property type="match status" value="1"/>
</dbReference>
<reference evidence="1" key="1">
    <citation type="submission" date="2022-12" db="EMBL/GenBank/DDBJ databases">
        <title>New Phytohabitans aurantiacus sp. RD004123 nov., an actinomycete isolated from soil.</title>
        <authorList>
            <person name="Triningsih D.W."/>
            <person name="Harunari E."/>
            <person name="Igarashi Y."/>
        </authorList>
    </citation>
    <scope>NUCLEOTIDE SEQUENCE</scope>
    <source>
        <strain evidence="1">RD004123</strain>
    </source>
</reference>
<dbReference type="InterPro" id="IPR029063">
    <property type="entry name" value="SAM-dependent_MTases_sf"/>
</dbReference>
<dbReference type="EMBL" id="BSDI01000009">
    <property type="protein sequence ID" value="GLH97310.1"/>
    <property type="molecule type" value="Genomic_DNA"/>
</dbReference>